<dbReference type="SUPFAM" id="SSF52540">
    <property type="entry name" value="P-loop containing nucleoside triphosphate hydrolases"/>
    <property type="match status" value="1"/>
</dbReference>
<dbReference type="PROSITE" id="PS51219">
    <property type="entry name" value="DPCK"/>
    <property type="match status" value="1"/>
</dbReference>
<dbReference type="InterPro" id="IPR001977">
    <property type="entry name" value="Depp_CoAkinase"/>
</dbReference>
<dbReference type="Gene3D" id="3.40.50.300">
    <property type="entry name" value="P-loop containing nucleotide triphosphate hydrolases"/>
    <property type="match status" value="1"/>
</dbReference>
<dbReference type="InterPro" id="IPR027417">
    <property type="entry name" value="P-loop_NTPase"/>
</dbReference>
<evidence type="ECO:0000256" key="6">
    <source>
        <dbReference type="NCBIfam" id="TIGR00152"/>
    </source>
</evidence>
<dbReference type="EC" id="2.7.1.24" evidence="5 6"/>
<dbReference type="GO" id="GO:0004140">
    <property type="term" value="F:dephospho-CoA kinase activity"/>
    <property type="evidence" value="ECO:0007669"/>
    <property type="project" value="UniProtKB-EC"/>
</dbReference>
<dbReference type="HAMAP" id="MF_00376">
    <property type="entry name" value="Dephospho_CoA_kinase"/>
    <property type="match status" value="1"/>
</dbReference>
<evidence type="ECO:0000256" key="1">
    <source>
        <dbReference type="ARBA" id="ARBA00009018"/>
    </source>
</evidence>
<comment type="similarity">
    <text evidence="1 5">Belongs to the CoaE family.</text>
</comment>
<feature type="binding site" evidence="5">
    <location>
        <begin position="14"/>
        <end position="19"/>
    </location>
    <ligand>
        <name>ATP</name>
        <dbReference type="ChEBI" id="CHEBI:30616"/>
    </ligand>
</feature>
<proteinExistence type="inferred from homology"/>
<dbReference type="Pfam" id="PF01121">
    <property type="entry name" value="CoaE"/>
    <property type="match status" value="1"/>
</dbReference>
<dbReference type="EMBL" id="JAGSPK010000003">
    <property type="protein sequence ID" value="MBR7793211.1"/>
    <property type="molecule type" value="Genomic_DNA"/>
</dbReference>
<keyword evidence="3 5" id="KW-0067">ATP-binding</keyword>
<organism evidence="7 8">
    <name type="scientific">Undibacterium rivi</name>
    <dbReference type="NCBI Taxonomy" id="2828729"/>
    <lineage>
        <taxon>Bacteria</taxon>
        <taxon>Pseudomonadati</taxon>
        <taxon>Pseudomonadota</taxon>
        <taxon>Betaproteobacteria</taxon>
        <taxon>Burkholderiales</taxon>
        <taxon>Oxalobacteraceae</taxon>
        <taxon>Undibacterium</taxon>
    </lineage>
</organism>
<evidence type="ECO:0000313" key="8">
    <source>
        <dbReference type="Proteomes" id="UP000682982"/>
    </source>
</evidence>
<comment type="caution">
    <text evidence="7">The sequence shown here is derived from an EMBL/GenBank/DDBJ whole genome shotgun (WGS) entry which is preliminary data.</text>
</comment>
<keyword evidence="2 5" id="KW-0547">Nucleotide-binding</keyword>
<keyword evidence="5 7" id="KW-0418">Kinase</keyword>
<keyword evidence="8" id="KW-1185">Reference proteome</keyword>
<dbReference type="PANTHER" id="PTHR10695:SF46">
    <property type="entry name" value="BIFUNCTIONAL COENZYME A SYNTHASE-RELATED"/>
    <property type="match status" value="1"/>
</dbReference>
<sequence length="217" mass="23976">MSERFTVGLTGGIGSGKTTIANMFADFGASIIDTDVIAHQLTQSGGIAMPVIREQFGVAYLTDDGAMNRTRMRELVFADSNAKQKLENILHPLIHQETEKAAGAATGLYLIFVVPLLIESATWRNKVSRILVVDCEEQTQIQRVMTRNNLSEEQVRAIMRAQASRQQRQEAADDLIFNDGDLSSVKAEVRALHEHYASLAKLSTNNHHKIAPSDNSR</sequence>
<gene>
    <name evidence="5 7" type="primary">coaE</name>
    <name evidence="7" type="ORF">KDM87_11425</name>
</gene>
<name>A0ABS5H3B6_9BURK</name>
<comment type="catalytic activity">
    <reaction evidence="5">
        <text>3'-dephospho-CoA + ATP = ADP + CoA + H(+)</text>
        <dbReference type="Rhea" id="RHEA:18245"/>
        <dbReference type="ChEBI" id="CHEBI:15378"/>
        <dbReference type="ChEBI" id="CHEBI:30616"/>
        <dbReference type="ChEBI" id="CHEBI:57287"/>
        <dbReference type="ChEBI" id="CHEBI:57328"/>
        <dbReference type="ChEBI" id="CHEBI:456216"/>
        <dbReference type="EC" id="2.7.1.24"/>
    </reaction>
</comment>
<keyword evidence="4 5" id="KW-0173">Coenzyme A biosynthesis</keyword>
<protein>
    <recommendedName>
        <fullName evidence="5 6">Dephospho-CoA kinase</fullName>
        <ecNumber evidence="5 6">2.7.1.24</ecNumber>
    </recommendedName>
    <alternativeName>
        <fullName evidence="5">Dephosphocoenzyme A kinase</fullName>
    </alternativeName>
</protein>
<evidence type="ECO:0000256" key="3">
    <source>
        <dbReference type="ARBA" id="ARBA00022840"/>
    </source>
</evidence>
<keyword evidence="5 7" id="KW-0808">Transferase</keyword>
<evidence type="ECO:0000256" key="4">
    <source>
        <dbReference type="ARBA" id="ARBA00022993"/>
    </source>
</evidence>
<dbReference type="CDD" id="cd02022">
    <property type="entry name" value="DPCK"/>
    <property type="match status" value="1"/>
</dbReference>
<dbReference type="Proteomes" id="UP000682982">
    <property type="component" value="Unassembled WGS sequence"/>
</dbReference>
<dbReference type="PANTHER" id="PTHR10695">
    <property type="entry name" value="DEPHOSPHO-COA KINASE-RELATED"/>
    <property type="match status" value="1"/>
</dbReference>
<dbReference type="NCBIfam" id="TIGR00152">
    <property type="entry name" value="dephospho-CoA kinase"/>
    <property type="match status" value="1"/>
</dbReference>
<evidence type="ECO:0000256" key="5">
    <source>
        <dbReference type="HAMAP-Rule" id="MF_00376"/>
    </source>
</evidence>
<comment type="subcellular location">
    <subcellularLocation>
        <location evidence="5">Cytoplasm</location>
    </subcellularLocation>
</comment>
<reference evidence="7 8" key="1">
    <citation type="submission" date="2021-04" db="EMBL/GenBank/DDBJ databases">
        <title>novel species isolated from subtropical streams in China.</title>
        <authorList>
            <person name="Lu H."/>
        </authorList>
    </citation>
    <scope>NUCLEOTIDE SEQUENCE [LARGE SCALE GENOMIC DNA]</scope>
    <source>
        <strain evidence="7 8">FT147W</strain>
    </source>
</reference>
<accession>A0ABS5H3B6</accession>
<evidence type="ECO:0000256" key="2">
    <source>
        <dbReference type="ARBA" id="ARBA00022741"/>
    </source>
</evidence>
<keyword evidence="5" id="KW-0963">Cytoplasm</keyword>
<comment type="pathway">
    <text evidence="5">Cofactor biosynthesis; coenzyme A biosynthesis; CoA from (R)-pantothenate: step 5/5.</text>
</comment>
<dbReference type="RefSeq" id="WP_212679173.1">
    <property type="nucleotide sequence ID" value="NZ_JAGSPK010000003.1"/>
</dbReference>
<comment type="function">
    <text evidence="5">Catalyzes the phosphorylation of the 3'-hydroxyl group of dephosphocoenzyme A to form coenzyme A.</text>
</comment>
<evidence type="ECO:0000313" key="7">
    <source>
        <dbReference type="EMBL" id="MBR7793211.1"/>
    </source>
</evidence>